<dbReference type="Proteomes" id="UP001620626">
    <property type="component" value="Unassembled WGS sequence"/>
</dbReference>
<feature type="region of interest" description="Disordered" evidence="1">
    <location>
        <begin position="1"/>
        <end position="22"/>
    </location>
</feature>
<organism evidence="3 4">
    <name type="scientific">Heterodera trifolii</name>
    <dbReference type="NCBI Taxonomy" id="157864"/>
    <lineage>
        <taxon>Eukaryota</taxon>
        <taxon>Metazoa</taxon>
        <taxon>Ecdysozoa</taxon>
        <taxon>Nematoda</taxon>
        <taxon>Chromadorea</taxon>
        <taxon>Rhabditida</taxon>
        <taxon>Tylenchina</taxon>
        <taxon>Tylenchomorpha</taxon>
        <taxon>Tylenchoidea</taxon>
        <taxon>Heteroderidae</taxon>
        <taxon>Heteroderinae</taxon>
        <taxon>Heterodera</taxon>
    </lineage>
</organism>
<comment type="caution">
    <text evidence="3">The sequence shown here is derived from an EMBL/GenBank/DDBJ whole genome shotgun (WGS) entry which is preliminary data.</text>
</comment>
<name>A0ABD2K5Y1_9BILA</name>
<sequence>MGKRLMVGDDGRGKTSSKNDDWQGLGGAVSNVGHIAKHLGVRHFRLLARIMWRATGDEFNFLYNLCMLQPIVAMSAFSDSALQQQIMPTPEGQILGNRWLMGRGKENCGKND</sequence>
<dbReference type="EMBL" id="JBICBT010001268">
    <property type="protein sequence ID" value="KAL3075801.1"/>
    <property type="molecule type" value="Genomic_DNA"/>
</dbReference>
<gene>
    <name evidence="3" type="ORF">niasHT_020597</name>
    <name evidence="2" type="ORF">niasHT_032004</name>
</gene>
<protein>
    <submittedName>
        <fullName evidence="3">Uncharacterized protein</fullName>
    </submittedName>
</protein>
<evidence type="ECO:0000313" key="4">
    <source>
        <dbReference type="Proteomes" id="UP001620626"/>
    </source>
</evidence>
<evidence type="ECO:0000313" key="3">
    <source>
        <dbReference type="EMBL" id="KAL3098297.1"/>
    </source>
</evidence>
<keyword evidence="4" id="KW-1185">Reference proteome</keyword>
<evidence type="ECO:0000256" key="1">
    <source>
        <dbReference type="SAM" id="MobiDB-lite"/>
    </source>
</evidence>
<evidence type="ECO:0000313" key="2">
    <source>
        <dbReference type="EMBL" id="KAL3075801.1"/>
    </source>
</evidence>
<accession>A0ABD2K5Y1</accession>
<proteinExistence type="predicted"/>
<reference evidence="3 4" key="1">
    <citation type="submission" date="2024-10" db="EMBL/GenBank/DDBJ databases">
        <authorList>
            <person name="Kim D."/>
        </authorList>
    </citation>
    <scope>NUCLEOTIDE SEQUENCE [LARGE SCALE GENOMIC DNA]</scope>
    <source>
        <strain evidence="3">BH-2024</strain>
    </source>
</reference>
<feature type="compositionally biased region" description="Basic and acidic residues" evidence="1">
    <location>
        <begin position="1"/>
        <end position="21"/>
    </location>
</feature>
<dbReference type="AlphaFoldDB" id="A0ABD2K5Y1"/>
<dbReference type="EMBL" id="JBICBT010000827">
    <property type="protein sequence ID" value="KAL3098297.1"/>
    <property type="molecule type" value="Genomic_DNA"/>
</dbReference>